<dbReference type="HOGENOM" id="CLU_008287_9_0_6"/>
<keyword evidence="7 16" id="KW-0732">Signal</keyword>
<gene>
    <name evidence="19" type="ORF">F934_00857</name>
</gene>
<dbReference type="Pfam" id="PF00593">
    <property type="entry name" value="TonB_dep_Rec_b-barrel"/>
    <property type="match status" value="1"/>
</dbReference>
<evidence type="ECO:0000256" key="11">
    <source>
        <dbReference type="ARBA" id="ARBA00023136"/>
    </source>
</evidence>
<comment type="similarity">
    <text evidence="2 14 15">Belongs to the TonB-dependent receptor family.</text>
</comment>
<dbReference type="Pfam" id="PF07715">
    <property type="entry name" value="Plug"/>
    <property type="match status" value="1"/>
</dbReference>
<dbReference type="OrthoDB" id="127311at2"/>
<keyword evidence="9" id="KW-0406">Ion transport</keyword>
<keyword evidence="12" id="KW-0675">Receptor</keyword>
<dbReference type="InterPro" id="IPR036942">
    <property type="entry name" value="Beta-barrel_TonB_sf"/>
</dbReference>
<keyword evidence="4 14" id="KW-1134">Transmembrane beta strand</keyword>
<keyword evidence="13 14" id="KW-0998">Cell outer membrane</keyword>
<dbReference type="GO" id="GO:0009279">
    <property type="term" value="C:cell outer membrane"/>
    <property type="evidence" value="ECO:0007669"/>
    <property type="project" value="UniProtKB-SubCell"/>
</dbReference>
<dbReference type="CDD" id="cd01347">
    <property type="entry name" value="ligand_gated_channel"/>
    <property type="match status" value="1"/>
</dbReference>
<evidence type="ECO:0000256" key="7">
    <source>
        <dbReference type="ARBA" id="ARBA00022729"/>
    </source>
</evidence>
<evidence type="ECO:0000256" key="8">
    <source>
        <dbReference type="ARBA" id="ARBA00023004"/>
    </source>
</evidence>
<dbReference type="InterPro" id="IPR012910">
    <property type="entry name" value="Plug_dom"/>
</dbReference>
<evidence type="ECO:0000259" key="18">
    <source>
        <dbReference type="Pfam" id="PF07715"/>
    </source>
</evidence>
<keyword evidence="8" id="KW-0408">Iron</keyword>
<evidence type="ECO:0000256" key="13">
    <source>
        <dbReference type="ARBA" id="ARBA00023237"/>
    </source>
</evidence>
<evidence type="ECO:0000256" key="16">
    <source>
        <dbReference type="SAM" id="SignalP"/>
    </source>
</evidence>
<dbReference type="PANTHER" id="PTHR32552:SF68">
    <property type="entry name" value="FERRICHROME OUTER MEMBRANE TRANSPORTER_PHAGE RECEPTOR"/>
    <property type="match status" value="1"/>
</dbReference>
<keyword evidence="10 15" id="KW-0798">TonB box</keyword>
<keyword evidence="11 14" id="KW-0472">Membrane</keyword>
<evidence type="ECO:0000256" key="10">
    <source>
        <dbReference type="ARBA" id="ARBA00023077"/>
    </source>
</evidence>
<evidence type="ECO:0000313" key="20">
    <source>
        <dbReference type="Proteomes" id="UP000018417"/>
    </source>
</evidence>
<dbReference type="GO" id="GO:0015891">
    <property type="term" value="P:siderophore transport"/>
    <property type="evidence" value="ECO:0007669"/>
    <property type="project" value="InterPro"/>
</dbReference>
<evidence type="ECO:0000259" key="17">
    <source>
        <dbReference type="Pfam" id="PF00593"/>
    </source>
</evidence>
<comment type="subcellular location">
    <subcellularLocation>
        <location evidence="1 14">Cell outer membrane</location>
        <topology evidence="1 14">Multi-pass membrane protein</topology>
    </subcellularLocation>
</comment>
<evidence type="ECO:0000256" key="2">
    <source>
        <dbReference type="ARBA" id="ARBA00009810"/>
    </source>
</evidence>
<evidence type="ECO:0008006" key="21">
    <source>
        <dbReference type="Google" id="ProtNLM"/>
    </source>
</evidence>
<reference evidence="19 20" key="1">
    <citation type="submission" date="2013-02" db="EMBL/GenBank/DDBJ databases">
        <title>The Genome Sequence of Acinetobacter beijerinckii ANC 3835.</title>
        <authorList>
            <consortium name="The Broad Institute Genome Sequencing Platform"/>
            <consortium name="The Broad Institute Genome Sequencing Center for Infectious Disease"/>
            <person name="Cerqueira G."/>
            <person name="Feldgarden M."/>
            <person name="Courvalin P."/>
            <person name="Perichon B."/>
            <person name="Grillot-Courvalin C."/>
            <person name="Clermont D."/>
            <person name="Rocha E."/>
            <person name="Yoon E.-J."/>
            <person name="Nemec A."/>
            <person name="Walker B."/>
            <person name="Young S.K."/>
            <person name="Zeng Q."/>
            <person name="Gargeya S."/>
            <person name="Fitzgerald M."/>
            <person name="Haas B."/>
            <person name="Abouelleil A."/>
            <person name="Alvarado L."/>
            <person name="Arachchi H.M."/>
            <person name="Berlin A.M."/>
            <person name="Chapman S.B."/>
            <person name="Dewar J."/>
            <person name="Goldberg J."/>
            <person name="Griggs A."/>
            <person name="Gujja S."/>
            <person name="Hansen M."/>
            <person name="Howarth C."/>
            <person name="Imamovic A."/>
            <person name="Larimer J."/>
            <person name="McCowan C."/>
            <person name="Murphy C."/>
            <person name="Neiman D."/>
            <person name="Pearson M."/>
            <person name="Priest M."/>
            <person name="Roberts A."/>
            <person name="Saif S."/>
            <person name="Shea T."/>
            <person name="Sisk P."/>
            <person name="Sykes S."/>
            <person name="Wortman J."/>
            <person name="Nusbaum C."/>
            <person name="Birren B."/>
        </authorList>
    </citation>
    <scope>NUCLEOTIDE SEQUENCE [LARGE SCALE GENOMIC DNA]</scope>
    <source>
        <strain evidence="19 20">ANC 3835</strain>
    </source>
</reference>
<keyword evidence="3 14" id="KW-0813">Transport</keyword>
<dbReference type="Gene3D" id="2.170.130.10">
    <property type="entry name" value="TonB-dependent receptor, plug domain"/>
    <property type="match status" value="1"/>
</dbReference>
<comment type="caution">
    <text evidence="19">The sequence shown here is derived from an EMBL/GenBank/DDBJ whole genome shotgun (WGS) entry which is preliminary data.</text>
</comment>
<dbReference type="PANTHER" id="PTHR32552">
    <property type="entry name" value="FERRICHROME IRON RECEPTOR-RELATED"/>
    <property type="match status" value="1"/>
</dbReference>
<dbReference type="GO" id="GO:0038023">
    <property type="term" value="F:signaling receptor activity"/>
    <property type="evidence" value="ECO:0007669"/>
    <property type="project" value="InterPro"/>
</dbReference>
<dbReference type="NCBIfam" id="TIGR01783">
    <property type="entry name" value="TonB-siderophor"/>
    <property type="match status" value="1"/>
</dbReference>
<evidence type="ECO:0000256" key="15">
    <source>
        <dbReference type="RuleBase" id="RU003357"/>
    </source>
</evidence>
<dbReference type="InterPro" id="IPR039426">
    <property type="entry name" value="TonB-dep_rcpt-like"/>
</dbReference>
<evidence type="ECO:0000256" key="12">
    <source>
        <dbReference type="ARBA" id="ARBA00023170"/>
    </source>
</evidence>
<dbReference type="RefSeq" id="WP_005052494.1">
    <property type="nucleotide sequence ID" value="NZ_KB849758.1"/>
</dbReference>
<accession>N9FFD2</accession>
<dbReference type="PROSITE" id="PS52016">
    <property type="entry name" value="TONB_DEPENDENT_REC_3"/>
    <property type="match status" value="1"/>
</dbReference>
<evidence type="ECO:0000256" key="5">
    <source>
        <dbReference type="ARBA" id="ARBA00022496"/>
    </source>
</evidence>
<evidence type="ECO:0000256" key="9">
    <source>
        <dbReference type="ARBA" id="ARBA00023065"/>
    </source>
</evidence>
<dbReference type="GO" id="GO:0015344">
    <property type="term" value="F:siderophore uptake transmembrane transporter activity"/>
    <property type="evidence" value="ECO:0007669"/>
    <property type="project" value="TreeGrafter"/>
</dbReference>
<keyword evidence="6 14" id="KW-0812">Transmembrane</keyword>
<dbReference type="InterPro" id="IPR000531">
    <property type="entry name" value="Beta-barrel_TonB"/>
</dbReference>
<name>N9FFD2_9GAMM</name>
<feature type="domain" description="TonB-dependent receptor-like beta-barrel" evidence="17">
    <location>
        <begin position="244"/>
        <end position="671"/>
    </location>
</feature>
<organism evidence="19 20">
    <name type="scientific">Acinetobacter beijerinckii ANC 3835</name>
    <dbReference type="NCBI Taxonomy" id="1217649"/>
    <lineage>
        <taxon>Bacteria</taxon>
        <taxon>Pseudomonadati</taxon>
        <taxon>Pseudomonadota</taxon>
        <taxon>Gammaproteobacteria</taxon>
        <taxon>Moraxellales</taxon>
        <taxon>Moraxellaceae</taxon>
        <taxon>Acinetobacter</taxon>
    </lineage>
</organism>
<dbReference type="EMBL" id="APQK01000009">
    <property type="protein sequence ID" value="ENW06000.1"/>
    <property type="molecule type" value="Genomic_DNA"/>
</dbReference>
<dbReference type="Proteomes" id="UP000018417">
    <property type="component" value="Unassembled WGS sequence"/>
</dbReference>
<feature type="signal peptide" evidence="16">
    <location>
        <begin position="1"/>
        <end position="23"/>
    </location>
</feature>
<evidence type="ECO:0000313" key="19">
    <source>
        <dbReference type="EMBL" id="ENW06000.1"/>
    </source>
</evidence>
<evidence type="ECO:0000256" key="3">
    <source>
        <dbReference type="ARBA" id="ARBA00022448"/>
    </source>
</evidence>
<dbReference type="AlphaFoldDB" id="N9FFD2"/>
<evidence type="ECO:0000256" key="14">
    <source>
        <dbReference type="PROSITE-ProRule" id="PRU01360"/>
    </source>
</evidence>
<protein>
    <recommendedName>
        <fullName evidence="21">TonB-dependent siderophore receptor</fullName>
    </recommendedName>
</protein>
<dbReference type="Gene3D" id="2.40.170.20">
    <property type="entry name" value="TonB-dependent receptor, beta-barrel domain"/>
    <property type="match status" value="1"/>
</dbReference>
<keyword evidence="5" id="KW-0410">Iron transport</keyword>
<feature type="domain" description="TonB-dependent receptor plug" evidence="18">
    <location>
        <begin position="61"/>
        <end position="159"/>
    </location>
</feature>
<dbReference type="PATRIC" id="fig|1217649.3.peg.815"/>
<proteinExistence type="inferred from homology"/>
<evidence type="ECO:0000256" key="4">
    <source>
        <dbReference type="ARBA" id="ARBA00022452"/>
    </source>
</evidence>
<evidence type="ECO:0000256" key="1">
    <source>
        <dbReference type="ARBA" id="ARBA00004571"/>
    </source>
</evidence>
<feature type="chain" id="PRO_5004142134" description="TonB-dependent siderophore receptor" evidence="16">
    <location>
        <begin position="24"/>
        <end position="703"/>
    </location>
</feature>
<dbReference type="InterPro" id="IPR010105">
    <property type="entry name" value="TonB_sidphr_rcpt"/>
</dbReference>
<sequence length="703" mass="79129">MLFTRPTLLAAFILSYMTSAAYATEDQSNTLPTISIKAQQDKNNDYVATQATSTLKSSAPLFKTAQSVTVITQEQLQQKQAQTLADTLNGVAGVVSGQLGRRGWDDFIIRGQTSSDQVFIDGLRQGQSTFVATEISGMDQVQVLKGPASVNFGLVQPGGMVNMVTKRPQAESFYRSAFTYGSYQLKQATFDINYSPNESDKGAFRLNGRISDQNDPTDFVYFKNYYISPSYNFDLGEKTDLSVIASYQHREYLRQQGLPVLGTLIDNPNGAIDRSLYIGDPNFGQYKADVYRTGYTFKHEFGNGWNFNQNFAVQKTEMDGKAVFAQTKKFWVDETFTTINRSKNSRYQIADNLSYSIDNQLKKEFTLYGVKHYLTVGLDALQEKSDYTNNKYDIGGLNIYDPIYGQETTLTENVHNINRLRYTGLYLRDRIQLNDQLVLNLAGRHDWTETTNQNLVKNTETTQSENAFTGNASLLYSINEIAAPYVSYATSFFPVSGTDFYDNAFKPEKGKQIEVGLKLQSPDQRIQGSIAWFDLRRQNVSVTDPINTSFKVQRGEQLTRGIETELAAHLFDQLKITAAYTYTPDAEISKDTQAENIGLSIDNIPKQSYSLSTRYRFEPNSNLGWYVGAGVRGESKKSVNGLTVDIPSYTLFDTEAGYDAEHWGAQLAIRNMFDKDYYAGALNENLITLGNPRQINFTVKFNY</sequence>
<evidence type="ECO:0000256" key="6">
    <source>
        <dbReference type="ARBA" id="ARBA00022692"/>
    </source>
</evidence>
<dbReference type="InterPro" id="IPR037066">
    <property type="entry name" value="Plug_dom_sf"/>
</dbReference>
<dbReference type="SUPFAM" id="SSF56935">
    <property type="entry name" value="Porins"/>
    <property type="match status" value="1"/>
</dbReference>